<dbReference type="EMBL" id="CP066769">
    <property type="protein sequence ID" value="QQK03837.1"/>
    <property type="molecule type" value="Genomic_DNA"/>
</dbReference>
<evidence type="ECO:0000313" key="2">
    <source>
        <dbReference type="Proteomes" id="UP000596205"/>
    </source>
</evidence>
<protein>
    <submittedName>
        <fullName evidence="1">Uncharacterized protein</fullName>
    </submittedName>
</protein>
<organism evidence="1 2">
    <name type="scientific">Burkholderia anthina</name>
    <dbReference type="NCBI Taxonomy" id="179879"/>
    <lineage>
        <taxon>Bacteria</taxon>
        <taxon>Pseudomonadati</taxon>
        <taxon>Pseudomonadota</taxon>
        <taxon>Betaproteobacteria</taxon>
        <taxon>Burkholderiales</taxon>
        <taxon>Burkholderiaceae</taxon>
        <taxon>Burkholderia</taxon>
        <taxon>Burkholderia cepacia complex</taxon>
    </lineage>
</organism>
<name>A0A7T7AIQ1_9BURK</name>
<accession>A0A7T7AIQ1</accession>
<dbReference type="AlphaFoldDB" id="A0A7T7AIQ1"/>
<dbReference type="KEGG" id="bann:JFN94_06655"/>
<proteinExistence type="predicted"/>
<sequence length="258" mass="25911">MSVIASPPPTALPAGLSTDQTFQPLHACGVPNPFFYHQFFDDFDGRVPAAAYTVSGTGAALANAAGDGGVATLSTGAAASDIAQIQTTASFTVNSTPKKVFCEARVSSAAAVSTDAWVLGLTNVNTTPFSGGITDGIWFSKAASSSQIVLNVASGGTVASVNLPTAAYTLANATPLDLAFEVSRSGNVRAYIDKQLVGYVPQSLLGTSNGPQNAGAVAALTSPALPTANLALTAAISTGTNAAGTSMTLDFIGAFKER</sequence>
<gene>
    <name evidence="1" type="ORF">JFN94_06655</name>
</gene>
<dbReference type="Proteomes" id="UP000596205">
    <property type="component" value="Chromosome 1"/>
</dbReference>
<dbReference type="RefSeq" id="WP_199568685.1">
    <property type="nucleotide sequence ID" value="NZ_CP066769.1"/>
</dbReference>
<reference evidence="1 2" key="1">
    <citation type="submission" date="2020-12" db="EMBL/GenBank/DDBJ databases">
        <title>Complete genome sequence of Burkholderia anthina BJQ0011.</title>
        <authorList>
            <person name="Xu Y."/>
        </authorList>
    </citation>
    <scope>NUCLEOTIDE SEQUENCE [LARGE SCALE GENOMIC DNA]</scope>
    <source>
        <strain evidence="1 2">BJQ0011</strain>
    </source>
</reference>
<evidence type="ECO:0000313" key="1">
    <source>
        <dbReference type="EMBL" id="QQK03837.1"/>
    </source>
</evidence>